<evidence type="ECO:0000313" key="6">
    <source>
        <dbReference type="Proteomes" id="UP000663870"/>
    </source>
</evidence>
<evidence type="ECO:0000313" key="4">
    <source>
        <dbReference type="EMBL" id="CAF1511937.1"/>
    </source>
</evidence>
<accession>A0A814W3Z4</accession>
<feature type="domain" description="Integrase zinc-binding" evidence="2">
    <location>
        <begin position="158"/>
        <end position="213"/>
    </location>
</feature>
<evidence type="ECO:0000313" key="3">
    <source>
        <dbReference type="EMBL" id="CAF1196211.1"/>
    </source>
</evidence>
<dbReference type="EMBL" id="CAJNOH010001257">
    <property type="protein sequence ID" value="CAF1196211.1"/>
    <property type="molecule type" value="Genomic_DNA"/>
</dbReference>
<dbReference type="InterPro" id="IPR041588">
    <property type="entry name" value="Integrase_H2C2"/>
</dbReference>
<proteinExistence type="predicted"/>
<dbReference type="Proteomes" id="UP000663870">
    <property type="component" value="Unassembled WGS sequence"/>
</dbReference>
<dbReference type="FunFam" id="1.10.340.70:FF:000001">
    <property type="entry name" value="Retrovirus-related Pol polyprotein from transposon gypsy-like Protein"/>
    <property type="match status" value="1"/>
</dbReference>
<organism evidence="3 5">
    <name type="scientific">Rotaria sordida</name>
    <dbReference type="NCBI Taxonomy" id="392033"/>
    <lineage>
        <taxon>Eukaryota</taxon>
        <taxon>Metazoa</taxon>
        <taxon>Spiralia</taxon>
        <taxon>Gnathifera</taxon>
        <taxon>Rotifera</taxon>
        <taxon>Eurotatoria</taxon>
        <taxon>Bdelloidea</taxon>
        <taxon>Philodinida</taxon>
        <taxon>Philodinidae</taxon>
        <taxon>Rotaria</taxon>
    </lineage>
</organism>
<keyword evidence="6" id="KW-1185">Reference proteome</keyword>
<dbReference type="Pfam" id="PF17921">
    <property type="entry name" value="Integrase_H2C2"/>
    <property type="match status" value="1"/>
</dbReference>
<gene>
    <name evidence="4" type="ORF">JXQ802_LOCUS41050</name>
    <name evidence="3" type="ORF">PYM288_LOCUS24620</name>
</gene>
<evidence type="ECO:0000256" key="1">
    <source>
        <dbReference type="SAM" id="MobiDB-lite"/>
    </source>
</evidence>
<dbReference type="Gene3D" id="1.10.340.70">
    <property type="match status" value="1"/>
</dbReference>
<feature type="region of interest" description="Disordered" evidence="1">
    <location>
        <begin position="1"/>
        <end position="25"/>
    </location>
</feature>
<dbReference type="EMBL" id="CAJNOL010002563">
    <property type="protein sequence ID" value="CAF1511937.1"/>
    <property type="molecule type" value="Genomic_DNA"/>
</dbReference>
<name>A0A814W3Z4_9BILA</name>
<comment type="caution">
    <text evidence="3">The sequence shown here is derived from an EMBL/GenBank/DDBJ whole genome shotgun (WGS) entry which is preliminary data.</text>
</comment>
<evidence type="ECO:0000313" key="5">
    <source>
        <dbReference type="Proteomes" id="UP000663854"/>
    </source>
</evidence>
<dbReference type="AlphaFoldDB" id="A0A814W3Z4"/>
<reference evidence="3" key="1">
    <citation type="submission" date="2021-02" db="EMBL/GenBank/DDBJ databases">
        <authorList>
            <person name="Nowell W R."/>
        </authorList>
    </citation>
    <scope>NUCLEOTIDE SEQUENCE</scope>
</reference>
<sequence>MADYLSRSPVEVAEEDIEERTPYESTSTQTDLLFSLLNNNLIPLKITTAVIRAQAKLQQQATATPSSKPTDEKIKELVPLGIAATNEELIIKQSNENPNKIIPFDMDDLRKLQEEDKTIEEIKKNIKNKKHYFIKDGTLFRKQQPPRPPVPYVPAGRIRGDILKIYHDTPANGAHFGRDKTIRKIQERYYWPTMIADIRNHINSRLPCAQNNYRR</sequence>
<protein>
    <recommendedName>
        <fullName evidence="2">Integrase zinc-binding domain-containing protein</fullName>
    </recommendedName>
</protein>
<dbReference type="Proteomes" id="UP000663854">
    <property type="component" value="Unassembled WGS sequence"/>
</dbReference>
<evidence type="ECO:0000259" key="2">
    <source>
        <dbReference type="Pfam" id="PF17921"/>
    </source>
</evidence>